<evidence type="ECO:0000313" key="2">
    <source>
        <dbReference type="Proteomes" id="UP000266272"/>
    </source>
</evidence>
<accession>A0A395NPX2</accession>
<dbReference type="Proteomes" id="UP000266272">
    <property type="component" value="Unassembled WGS sequence"/>
</dbReference>
<keyword evidence="2" id="KW-1185">Reference proteome</keyword>
<sequence length="77" mass="8178">MLLASPPQQAIGSAAFHVMSRNCTAGTPARRRNKNPRIGLGLRGSRTSPAACARSGVLLRCEHTNCQGWGNVSDCSR</sequence>
<evidence type="ECO:0000313" key="1">
    <source>
        <dbReference type="EMBL" id="RFU77867.1"/>
    </source>
</evidence>
<name>A0A395NPX2_TRIAR</name>
<comment type="caution">
    <text evidence="1">The sequence shown here is derived from an EMBL/GenBank/DDBJ whole genome shotgun (WGS) entry which is preliminary data.</text>
</comment>
<gene>
    <name evidence="1" type="ORF">TARUN_4368</name>
</gene>
<dbReference type="AlphaFoldDB" id="A0A395NPX2"/>
<proteinExistence type="predicted"/>
<organism evidence="1 2">
    <name type="scientific">Trichoderma arundinaceum</name>
    <dbReference type="NCBI Taxonomy" id="490622"/>
    <lineage>
        <taxon>Eukaryota</taxon>
        <taxon>Fungi</taxon>
        <taxon>Dikarya</taxon>
        <taxon>Ascomycota</taxon>
        <taxon>Pezizomycotina</taxon>
        <taxon>Sordariomycetes</taxon>
        <taxon>Hypocreomycetidae</taxon>
        <taxon>Hypocreales</taxon>
        <taxon>Hypocreaceae</taxon>
        <taxon>Trichoderma</taxon>
    </lineage>
</organism>
<protein>
    <submittedName>
        <fullName evidence="1">Uncharacterized protein</fullName>
    </submittedName>
</protein>
<reference evidence="1 2" key="1">
    <citation type="journal article" date="2018" name="PLoS Pathog.">
        <title>Evolution of structural diversity of trichothecenes, a family of toxins produced by plant pathogenic and entomopathogenic fungi.</title>
        <authorList>
            <person name="Proctor R.H."/>
            <person name="McCormick S.P."/>
            <person name="Kim H.S."/>
            <person name="Cardoza R.E."/>
            <person name="Stanley A.M."/>
            <person name="Lindo L."/>
            <person name="Kelly A."/>
            <person name="Brown D.W."/>
            <person name="Lee T."/>
            <person name="Vaughan M.M."/>
            <person name="Alexander N.J."/>
            <person name="Busman M."/>
            <person name="Gutierrez S."/>
        </authorList>
    </citation>
    <scope>NUCLEOTIDE SEQUENCE [LARGE SCALE GENOMIC DNA]</scope>
    <source>
        <strain evidence="1 2">IBT 40837</strain>
    </source>
</reference>
<dbReference type="EMBL" id="PXOA01000247">
    <property type="protein sequence ID" value="RFU77867.1"/>
    <property type="molecule type" value="Genomic_DNA"/>
</dbReference>